<proteinExistence type="predicted"/>
<evidence type="ECO:0000256" key="6">
    <source>
        <dbReference type="SAM" id="Phobius"/>
    </source>
</evidence>
<feature type="transmembrane region" description="Helical" evidence="6">
    <location>
        <begin position="750"/>
        <end position="772"/>
    </location>
</feature>
<evidence type="ECO:0000313" key="9">
    <source>
        <dbReference type="Proteomes" id="UP001236500"/>
    </source>
</evidence>
<dbReference type="PANTHER" id="PTHR33406:SF13">
    <property type="entry name" value="MEMBRANE PROTEIN YDFJ"/>
    <property type="match status" value="1"/>
</dbReference>
<keyword evidence="5 6" id="KW-0472">Membrane</keyword>
<dbReference type="RefSeq" id="WP_280317955.1">
    <property type="nucleotide sequence ID" value="NZ_CP118605.1"/>
</dbReference>
<feature type="transmembrane region" description="Helical" evidence="6">
    <location>
        <begin position="718"/>
        <end position="738"/>
    </location>
</feature>
<dbReference type="SUPFAM" id="SSF82866">
    <property type="entry name" value="Multidrug efflux transporter AcrB transmembrane domain"/>
    <property type="match status" value="2"/>
</dbReference>
<protein>
    <submittedName>
        <fullName evidence="8">MMPL family transporter</fullName>
    </submittedName>
</protein>
<dbReference type="Gene3D" id="1.20.1640.10">
    <property type="entry name" value="Multidrug efflux transporter AcrB transmembrane domain"/>
    <property type="match status" value="2"/>
</dbReference>
<feature type="transmembrane region" description="Helical" evidence="6">
    <location>
        <begin position="354"/>
        <end position="375"/>
    </location>
</feature>
<keyword evidence="2" id="KW-1003">Cell membrane</keyword>
<reference evidence="8 9" key="1">
    <citation type="submission" date="2023-02" db="EMBL/GenBank/DDBJ databases">
        <title>Description and genomic characterization of Microbulbifer bruguierae sp. nov., isolated from the sediment of mangrove plant Bruguiera sexangula.</title>
        <authorList>
            <person name="Long M."/>
        </authorList>
    </citation>
    <scope>NUCLEOTIDE SEQUENCE [LARGE SCALE GENOMIC DNA]</scope>
    <source>
        <strain evidence="8 9">H12</strain>
    </source>
</reference>
<name>A0ABY8NA22_9GAMM</name>
<evidence type="ECO:0000256" key="1">
    <source>
        <dbReference type="ARBA" id="ARBA00004651"/>
    </source>
</evidence>
<feature type="transmembrane region" description="Helical" evidence="6">
    <location>
        <begin position="315"/>
        <end position="333"/>
    </location>
</feature>
<sequence>MMGRVLLWLLLSGVLAAVTALRFHDGWLQTDIVALAEQELAAGLDRGTATAVKKANHQFQQSLVWLLALEIPDTGDASARAAPQLATATAQLAQQLASSSAVTDTTYRWGDDRERAALWQFLQPLRGQLLTAADRQQLQQDSPLLAQQQLQFIFSPQSAGIQLDLERDPFFTFQHFLTAENAALSERVSALLDNIPVYQQGNVLFTLVRSQASPLEMRGSIHTPLLQLREQLQQWAAARDMQLLVAGAPLHSEYAAAGAQREIRTIGGFSLLAILLLCLFTFRSLRPLLLCLFAIASGIASGVAAVIVLLGQMHILAFVFGTTVTGLAIDYAFHFICNRLRPGPARDQDIMPGLLLGLLSSCLAFFALALTPFPLLQQMGVFVGFGLLGAWLTVVLLFPALLRIRPRPVDFSRVYPRLPRWSYPLAVTLMVAAGAVGMVVATPANDLRLFYQPPPSLQSDEQQINALLPVRPASSYFLVRGSDENAVLEREAALAARLQGARARGALGGYSALSELLPAESVQQQNHALLDDFYRSSQVRDFYLQLGYPAPEVDRLLEGLRRPLETVAFSQWLSQLPETQRQLWLGCEVAECRSLVRIFGVTADFDGTALADGLSGTSFHNPPATIAAVLEKQRDQLLLLLPLVLLIATAVIALRAGWRGALAIAGLPLAAVSCAFAAAAIFGAGINLFHVAALLLVFGIGVDYAVFGYFSHRQEASYTLLAIALAGVTTLLGFGLLALSQTPAIADFGFTLAVGTVATLVLAALIFSSGIFGGNR</sequence>
<comment type="subcellular location">
    <subcellularLocation>
        <location evidence="1">Cell membrane</location>
        <topology evidence="1">Multi-pass membrane protein</topology>
    </subcellularLocation>
</comment>
<feature type="transmembrane region" description="Helical" evidence="6">
    <location>
        <begin position="289"/>
        <end position="309"/>
    </location>
</feature>
<feature type="transmembrane region" description="Helical" evidence="6">
    <location>
        <begin position="423"/>
        <end position="444"/>
    </location>
</feature>
<dbReference type="PANTHER" id="PTHR33406">
    <property type="entry name" value="MEMBRANE PROTEIN MJ1562-RELATED"/>
    <property type="match status" value="1"/>
</dbReference>
<feature type="transmembrane region" description="Helical" evidence="6">
    <location>
        <begin position="381"/>
        <end position="402"/>
    </location>
</feature>
<evidence type="ECO:0000256" key="5">
    <source>
        <dbReference type="ARBA" id="ARBA00023136"/>
    </source>
</evidence>
<evidence type="ECO:0000256" key="3">
    <source>
        <dbReference type="ARBA" id="ARBA00022692"/>
    </source>
</evidence>
<dbReference type="InterPro" id="IPR004869">
    <property type="entry name" value="MMPL_dom"/>
</dbReference>
<evidence type="ECO:0000256" key="4">
    <source>
        <dbReference type="ARBA" id="ARBA00022989"/>
    </source>
</evidence>
<organism evidence="8 9">
    <name type="scientific">Microbulbifer bruguierae</name>
    <dbReference type="NCBI Taxonomy" id="3029061"/>
    <lineage>
        <taxon>Bacteria</taxon>
        <taxon>Pseudomonadati</taxon>
        <taxon>Pseudomonadota</taxon>
        <taxon>Gammaproteobacteria</taxon>
        <taxon>Cellvibrionales</taxon>
        <taxon>Microbulbiferaceae</taxon>
        <taxon>Microbulbifer</taxon>
    </lineage>
</organism>
<keyword evidence="3 6" id="KW-0812">Transmembrane</keyword>
<dbReference type="Proteomes" id="UP001236500">
    <property type="component" value="Chromosome"/>
</dbReference>
<keyword evidence="9" id="KW-1185">Reference proteome</keyword>
<dbReference type="EMBL" id="CP118605">
    <property type="protein sequence ID" value="WGL15274.1"/>
    <property type="molecule type" value="Genomic_DNA"/>
</dbReference>
<feature type="transmembrane region" description="Helical" evidence="6">
    <location>
        <begin position="263"/>
        <end position="282"/>
    </location>
</feature>
<keyword evidence="4 6" id="KW-1133">Transmembrane helix</keyword>
<feature type="domain" description="Membrane transport protein MMPL" evidence="7">
    <location>
        <begin position="228"/>
        <end position="404"/>
    </location>
</feature>
<evidence type="ECO:0000313" key="8">
    <source>
        <dbReference type="EMBL" id="WGL15274.1"/>
    </source>
</evidence>
<feature type="transmembrane region" description="Helical" evidence="6">
    <location>
        <begin position="637"/>
        <end position="654"/>
    </location>
</feature>
<gene>
    <name evidence="8" type="ORF">PVT68_10880</name>
</gene>
<feature type="transmembrane region" description="Helical" evidence="6">
    <location>
        <begin position="661"/>
        <end position="682"/>
    </location>
</feature>
<dbReference type="InterPro" id="IPR050545">
    <property type="entry name" value="Mycobact_MmpL"/>
</dbReference>
<feature type="transmembrane region" description="Helical" evidence="6">
    <location>
        <begin position="688"/>
        <end position="706"/>
    </location>
</feature>
<dbReference type="Pfam" id="PF03176">
    <property type="entry name" value="MMPL"/>
    <property type="match status" value="1"/>
</dbReference>
<evidence type="ECO:0000259" key="7">
    <source>
        <dbReference type="Pfam" id="PF03176"/>
    </source>
</evidence>
<evidence type="ECO:0000256" key="2">
    <source>
        <dbReference type="ARBA" id="ARBA00022475"/>
    </source>
</evidence>
<accession>A0ABY8NA22</accession>